<dbReference type="GO" id="GO:0005509">
    <property type="term" value="F:calcium ion binding"/>
    <property type="evidence" value="ECO:0007669"/>
    <property type="project" value="InterPro"/>
</dbReference>
<dbReference type="PROSITE" id="PS50026">
    <property type="entry name" value="EGF_3"/>
    <property type="match status" value="4"/>
</dbReference>
<feature type="domain" description="EGF-like" evidence="9">
    <location>
        <begin position="289"/>
        <end position="329"/>
    </location>
</feature>
<evidence type="ECO:0000313" key="12">
    <source>
        <dbReference type="WBParaSite" id="SMUV_0000954201-mRNA-1"/>
    </source>
</evidence>
<dbReference type="PROSITE" id="PS50279">
    <property type="entry name" value="BPTI_KUNITZ_2"/>
    <property type="match status" value="3"/>
</dbReference>
<feature type="domain" description="EGF-like" evidence="9">
    <location>
        <begin position="515"/>
        <end position="554"/>
    </location>
</feature>
<keyword evidence="2" id="KW-0646">Protease inhibitor</keyword>
<evidence type="ECO:0000256" key="5">
    <source>
        <dbReference type="ARBA" id="ARBA00022900"/>
    </source>
</evidence>
<dbReference type="InterPro" id="IPR001881">
    <property type="entry name" value="EGF-like_Ca-bd_dom"/>
</dbReference>
<dbReference type="PRINTS" id="PR00759">
    <property type="entry name" value="BASICPTASE"/>
</dbReference>
<feature type="disulfide bond" evidence="7">
    <location>
        <begin position="582"/>
        <end position="591"/>
    </location>
</feature>
<accession>A0A158R656</accession>
<dbReference type="PANTHER" id="PTHR10083">
    <property type="entry name" value="KUNITZ-TYPE PROTEASE INHIBITOR-RELATED"/>
    <property type="match status" value="1"/>
</dbReference>
<evidence type="ECO:0000259" key="9">
    <source>
        <dbReference type="PROSITE" id="PS50026"/>
    </source>
</evidence>
<feature type="domain" description="EGF-like" evidence="9">
    <location>
        <begin position="209"/>
        <end position="249"/>
    </location>
</feature>
<dbReference type="WBParaSite" id="SMUV_0000954201-mRNA-1">
    <property type="protein sequence ID" value="SMUV_0000954201-mRNA-1"/>
    <property type="gene ID" value="SMUV_0000954201"/>
</dbReference>
<dbReference type="InterPro" id="IPR050098">
    <property type="entry name" value="TFPI/VKTCI-like"/>
</dbReference>
<evidence type="ECO:0000256" key="7">
    <source>
        <dbReference type="PROSITE-ProRule" id="PRU00076"/>
    </source>
</evidence>
<evidence type="ECO:0000256" key="1">
    <source>
        <dbReference type="ARBA" id="ARBA00022536"/>
    </source>
</evidence>
<dbReference type="AlphaFoldDB" id="A0A158R656"/>
<dbReference type="InterPro" id="IPR018097">
    <property type="entry name" value="EGF_Ca-bd_CS"/>
</dbReference>
<dbReference type="Pfam" id="PF00008">
    <property type="entry name" value="EGF"/>
    <property type="match status" value="1"/>
</dbReference>
<dbReference type="CDD" id="cd00109">
    <property type="entry name" value="Kunitz-type"/>
    <property type="match status" value="1"/>
</dbReference>
<feature type="domain" description="BPTI/Kunitz inhibitor" evidence="10">
    <location>
        <begin position="115"/>
        <end position="168"/>
    </location>
</feature>
<keyword evidence="3" id="KW-0732">Signal</keyword>
<dbReference type="Pfam" id="PF12947">
    <property type="entry name" value="EGF_3"/>
    <property type="match status" value="1"/>
</dbReference>
<dbReference type="STRING" id="451379.A0A158R656"/>
<dbReference type="SUPFAM" id="SSF57196">
    <property type="entry name" value="EGF/Laminin"/>
    <property type="match status" value="4"/>
</dbReference>
<dbReference type="FunFam" id="4.10.410.10:FF:000020">
    <property type="entry name" value="Collagen, type VI, alpha 3"/>
    <property type="match status" value="1"/>
</dbReference>
<feature type="domain" description="EGF-like" evidence="9">
    <location>
        <begin position="555"/>
        <end position="592"/>
    </location>
</feature>
<evidence type="ECO:0000259" key="10">
    <source>
        <dbReference type="PROSITE" id="PS50279"/>
    </source>
</evidence>
<dbReference type="GO" id="GO:0005615">
    <property type="term" value="C:extracellular space"/>
    <property type="evidence" value="ECO:0007669"/>
    <property type="project" value="TreeGrafter"/>
</dbReference>
<reference evidence="12" key="1">
    <citation type="submission" date="2016-04" db="UniProtKB">
        <authorList>
            <consortium name="WormBaseParasite"/>
        </authorList>
    </citation>
    <scope>IDENTIFICATION</scope>
</reference>
<dbReference type="PROSITE" id="PS01187">
    <property type="entry name" value="EGF_CA"/>
    <property type="match status" value="2"/>
</dbReference>
<keyword evidence="8" id="KW-1133">Transmembrane helix</keyword>
<keyword evidence="6 7" id="KW-1015">Disulfide bond</keyword>
<dbReference type="FunFam" id="2.10.25.10:FF:000038">
    <property type="entry name" value="Fibrillin 2"/>
    <property type="match status" value="2"/>
</dbReference>
<dbReference type="InterPro" id="IPR002223">
    <property type="entry name" value="Kunitz_BPTI"/>
</dbReference>
<dbReference type="InterPro" id="IPR000152">
    <property type="entry name" value="EGF-type_Asp/Asn_hydroxyl_site"/>
</dbReference>
<name>A0A158R656_9BILA</name>
<dbReference type="Pfam" id="PF07645">
    <property type="entry name" value="EGF_CA"/>
    <property type="match status" value="1"/>
</dbReference>
<keyword evidence="5" id="KW-0722">Serine protease inhibitor</keyword>
<dbReference type="Proteomes" id="UP000046393">
    <property type="component" value="Unplaced"/>
</dbReference>
<sequence length="669" mass="76775">TSPKAGLNTKKILFSCTATVTKFVTRKSFKTFVLFFNIFLSLEIFRNVDSCDEDEDPGPCQQFQIRWYWDKLEKKCKEFHYGGCLGNRNRFESKKECLKQCLYKLNDPQTIPELCLLPPDKGKCENYRKGERFYYFDAALGKCEPFLYRGCGGNDNRFYSLQRCRTVCAERVSPHCDLRVSHCKEYSKYNYTCECNEGYRKGPNDECLDVNECILPEKVCDTNAECYNTPGSYTCRCKSGYRGNGKKCTFVGIGRAALDNKKCSKHATWSHGVCMCKEGFRGNGFNCSDVNECLQSASACHKYAECRNVEGSYTCECNPGFAGNGYFCTKENACLDPFDHGYMNQCGIEQWREHYYFDHDSKKCKQFWYDGCPGSSRNIFSKLHACELLCEFGHALDRAEPAPYKSSLYSFLNAKIRETKNDCGGPWVKRYYYDKYQKKCEAFWYSGCKGTSQNITRNRVLFPENALCDFIYFWIQSVDSNTKFAHFNIFDLNKNKSYCDCAEGFKGENCTEKAEFDPCATKPCLNGATCLPNPNNKTAFQCFCTSGFGGETCDKRPCDSSPCFNNASCAPTTAYPWFLCRCTKEYSGQYCEDGTPKYGPQVKQFSSVDDEWIEKLRKNEEAKSKQETERLLETSTVPNGWIQFLIALSLMFILYVNAIFQYFYITAKS</sequence>
<dbReference type="InterPro" id="IPR049883">
    <property type="entry name" value="NOTCH1_EGF-like"/>
</dbReference>
<dbReference type="Gene3D" id="2.10.25.10">
    <property type="entry name" value="Laminin"/>
    <property type="match status" value="5"/>
</dbReference>
<dbReference type="SMART" id="SM00131">
    <property type="entry name" value="KU"/>
    <property type="match status" value="4"/>
</dbReference>
<feature type="domain" description="BPTI/Kunitz inhibitor" evidence="10">
    <location>
        <begin position="334"/>
        <end position="390"/>
    </location>
</feature>
<dbReference type="SMART" id="SM00181">
    <property type="entry name" value="EGF"/>
    <property type="match status" value="7"/>
</dbReference>
<dbReference type="PROSITE" id="PS00280">
    <property type="entry name" value="BPTI_KUNITZ_1"/>
    <property type="match status" value="2"/>
</dbReference>
<feature type="disulfide bond" evidence="7">
    <location>
        <begin position="544"/>
        <end position="553"/>
    </location>
</feature>
<dbReference type="SMART" id="SM00179">
    <property type="entry name" value="EGF_CA"/>
    <property type="match status" value="3"/>
</dbReference>
<comment type="caution">
    <text evidence="7">Lacks conserved residue(s) required for the propagation of feature annotation.</text>
</comment>
<dbReference type="InterPro" id="IPR020901">
    <property type="entry name" value="Prtase_inh_Kunz-CS"/>
</dbReference>
<keyword evidence="1 7" id="KW-0245">EGF-like domain</keyword>
<dbReference type="Pfam" id="PF00014">
    <property type="entry name" value="Kunitz_BPTI"/>
    <property type="match status" value="4"/>
</dbReference>
<organism evidence="11 12">
    <name type="scientific">Syphacia muris</name>
    <dbReference type="NCBI Taxonomy" id="451379"/>
    <lineage>
        <taxon>Eukaryota</taxon>
        <taxon>Metazoa</taxon>
        <taxon>Ecdysozoa</taxon>
        <taxon>Nematoda</taxon>
        <taxon>Chromadorea</taxon>
        <taxon>Rhabditida</taxon>
        <taxon>Spirurina</taxon>
        <taxon>Oxyuridomorpha</taxon>
        <taxon>Oxyuroidea</taxon>
        <taxon>Oxyuridae</taxon>
        <taxon>Syphacia</taxon>
    </lineage>
</organism>
<dbReference type="InterPro" id="IPR036880">
    <property type="entry name" value="Kunitz_BPTI_sf"/>
</dbReference>
<dbReference type="InterPro" id="IPR024731">
    <property type="entry name" value="NELL2-like_EGF"/>
</dbReference>
<keyword evidence="8" id="KW-0472">Membrane</keyword>
<evidence type="ECO:0000256" key="6">
    <source>
        <dbReference type="ARBA" id="ARBA00023157"/>
    </source>
</evidence>
<keyword evidence="4" id="KW-0677">Repeat</keyword>
<feature type="disulfide bond" evidence="7">
    <location>
        <begin position="563"/>
        <end position="580"/>
    </location>
</feature>
<dbReference type="PROSITE" id="PS00022">
    <property type="entry name" value="EGF_1"/>
    <property type="match status" value="2"/>
</dbReference>
<dbReference type="Gene3D" id="4.10.410.10">
    <property type="entry name" value="Pancreatic trypsin inhibitor Kunitz domain"/>
    <property type="match status" value="4"/>
</dbReference>
<protein>
    <submittedName>
        <fullName evidence="12">Kunitz/Bovine pancreatic trypsin inhibitor domain protein</fullName>
    </submittedName>
</protein>
<dbReference type="PANTHER" id="PTHR10083:SF328">
    <property type="entry name" value="TISSUE FACTOR PATHWAY INHIBITOR"/>
    <property type="match status" value="1"/>
</dbReference>
<feature type="transmembrane region" description="Helical" evidence="8">
    <location>
        <begin position="641"/>
        <end position="665"/>
    </location>
</feature>
<evidence type="ECO:0000256" key="4">
    <source>
        <dbReference type="ARBA" id="ARBA00022737"/>
    </source>
</evidence>
<dbReference type="InterPro" id="IPR000742">
    <property type="entry name" value="EGF"/>
</dbReference>
<dbReference type="SUPFAM" id="SSF57362">
    <property type="entry name" value="BPTI-like"/>
    <property type="match status" value="4"/>
</dbReference>
<evidence type="ECO:0000256" key="3">
    <source>
        <dbReference type="ARBA" id="ARBA00022729"/>
    </source>
</evidence>
<keyword evidence="11" id="KW-1185">Reference proteome</keyword>
<proteinExistence type="predicted"/>
<dbReference type="GO" id="GO:0004867">
    <property type="term" value="F:serine-type endopeptidase inhibitor activity"/>
    <property type="evidence" value="ECO:0007669"/>
    <property type="project" value="UniProtKB-KW"/>
</dbReference>
<evidence type="ECO:0000313" key="11">
    <source>
        <dbReference type="Proteomes" id="UP000046393"/>
    </source>
</evidence>
<keyword evidence="8" id="KW-0812">Transmembrane</keyword>
<dbReference type="PROSITE" id="PS01186">
    <property type="entry name" value="EGF_2"/>
    <property type="match status" value="3"/>
</dbReference>
<evidence type="ECO:0000256" key="8">
    <source>
        <dbReference type="SAM" id="Phobius"/>
    </source>
</evidence>
<dbReference type="CDD" id="cd00054">
    <property type="entry name" value="EGF_CA"/>
    <property type="match status" value="2"/>
</dbReference>
<feature type="domain" description="BPTI/Kunitz inhibitor" evidence="10">
    <location>
        <begin position="51"/>
        <end position="101"/>
    </location>
</feature>
<evidence type="ECO:0000256" key="2">
    <source>
        <dbReference type="ARBA" id="ARBA00022690"/>
    </source>
</evidence>
<dbReference type="PROSITE" id="PS00010">
    <property type="entry name" value="ASX_HYDROXYL"/>
    <property type="match status" value="2"/>
</dbReference>